<dbReference type="Gene3D" id="3.40.30.10">
    <property type="entry name" value="Glutaredoxin"/>
    <property type="match status" value="1"/>
</dbReference>
<dbReference type="Pfam" id="PF00578">
    <property type="entry name" value="AhpC-TSA"/>
    <property type="match status" value="1"/>
</dbReference>
<evidence type="ECO:0000259" key="13">
    <source>
        <dbReference type="PROSITE" id="PS51352"/>
    </source>
</evidence>
<dbReference type="InterPro" id="IPR024706">
    <property type="entry name" value="Peroxiredoxin_AhpC-typ"/>
</dbReference>
<dbReference type="CDD" id="cd03017">
    <property type="entry name" value="PRX_BCP"/>
    <property type="match status" value="1"/>
</dbReference>
<dbReference type="PROSITE" id="PS51352">
    <property type="entry name" value="THIOREDOXIN_2"/>
    <property type="match status" value="1"/>
</dbReference>
<protein>
    <recommendedName>
        <fullName evidence="3">thioredoxin-dependent peroxiredoxin</fullName>
        <ecNumber evidence="3">1.11.1.24</ecNumber>
    </recommendedName>
    <alternativeName>
        <fullName evidence="11">Bacterioferritin comigratory protein</fullName>
    </alternativeName>
    <alternativeName>
        <fullName evidence="9">Thioredoxin peroxidase</fullName>
    </alternativeName>
</protein>
<dbReference type="InterPro" id="IPR013766">
    <property type="entry name" value="Thioredoxin_domain"/>
</dbReference>
<keyword evidence="15" id="KW-1185">Reference proteome</keyword>
<dbReference type="InterPro" id="IPR000866">
    <property type="entry name" value="AhpC/TSA"/>
</dbReference>
<evidence type="ECO:0000256" key="8">
    <source>
        <dbReference type="ARBA" id="ARBA00023284"/>
    </source>
</evidence>
<evidence type="ECO:0000256" key="12">
    <source>
        <dbReference type="ARBA" id="ARBA00049091"/>
    </source>
</evidence>
<dbReference type="SUPFAM" id="SSF52833">
    <property type="entry name" value="Thioredoxin-like"/>
    <property type="match status" value="1"/>
</dbReference>
<evidence type="ECO:0000256" key="10">
    <source>
        <dbReference type="ARBA" id="ARBA00038489"/>
    </source>
</evidence>
<dbReference type="EC" id="1.11.1.24" evidence="3"/>
<evidence type="ECO:0000256" key="9">
    <source>
        <dbReference type="ARBA" id="ARBA00032824"/>
    </source>
</evidence>
<reference evidence="14 15" key="1">
    <citation type="submission" date="2016-10" db="EMBL/GenBank/DDBJ databases">
        <authorList>
            <person name="Varghese N."/>
            <person name="Submissions S."/>
        </authorList>
    </citation>
    <scope>NUCLEOTIDE SEQUENCE [LARGE SCALE GENOMIC DNA]</scope>
    <source>
        <strain evidence="14 15">DSM 9169</strain>
    </source>
</reference>
<evidence type="ECO:0000313" key="14">
    <source>
        <dbReference type="EMBL" id="SDT96972.1"/>
    </source>
</evidence>
<sequence length="157" mass="16897">MAELKVGDKAPEFTLDSTHGTVSLTDMLARAARGVVVYFYPRASTPGCTTEACDFRDSLASLQGAGYEVVGISKDDMAALEKFEANQLLTFPLLSDPEGTVIDAYGAFGEKMSFGRKILGPKRCTFVVNPDGTIALAQYGVRASGHVKRLRRELGID</sequence>
<dbReference type="InterPro" id="IPR050924">
    <property type="entry name" value="Peroxiredoxin_BCP/PrxQ"/>
</dbReference>
<evidence type="ECO:0000256" key="11">
    <source>
        <dbReference type="ARBA" id="ARBA00041373"/>
    </source>
</evidence>
<dbReference type="InterPro" id="IPR036249">
    <property type="entry name" value="Thioredoxin-like_sf"/>
</dbReference>
<keyword evidence="5" id="KW-0049">Antioxidant</keyword>
<dbReference type="PIRSF" id="PIRSF000239">
    <property type="entry name" value="AHPC"/>
    <property type="match status" value="1"/>
</dbReference>
<accession>A0ABY0V829</accession>
<dbReference type="Proteomes" id="UP000198976">
    <property type="component" value="Chromosome I"/>
</dbReference>
<evidence type="ECO:0000256" key="5">
    <source>
        <dbReference type="ARBA" id="ARBA00022862"/>
    </source>
</evidence>
<keyword evidence="4" id="KW-0575">Peroxidase</keyword>
<comment type="catalytic activity">
    <reaction evidence="12">
        <text>a hydroperoxide + [thioredoxin]-dithiol = an alcohol + [thioredoxin]-disulfide + H2O</text>
        <dbReference type="Rhea" id="RHEA:62620"/>
        <dbReference type="Rhea" id="RHEA-COMP:10698"/>
        <dbReference type="Rhea" id="RHEA-COMP:10700"/>
        <dbReference type="ChEBI" id="CHEBI:15377"/>
        <dbReference type="ChEBI" id="CHEBI:29950"/>
        <dbReference type="ChEBI" id="CHEBI:30879"/>
        <dbReference type="ChEBI" id="CHEBI:35924"/>
        <dbReference type="ChEBI" id="CHEBI:50058"/>
        <dbReference type="EC" id="1.11.1.24"/>
    </reaction>
</comment>
<evidence type="ECO:0000256" key="4">
    <source>
        <dbReference type="ARBA" id="ARBA00022559"/>
    </source>
</evidence>
<keyword evidence="7" id="KW-1015">Disulfide bond</keyword>
<feature type="domain" description="Thioredoxin" evidence="13">
    <location>
        <begin position="4"/>
        <end position="157"/>
    </location>
</feature>
<comment type="subunit">
    <text evidence="2">Monomer.</text>
</comment>
<evidence type="ECO:0000256" key="3">
    <source>
        <dbReference type="ARBA" id="ARBA00013017"/>
    </source>
</evidence>
<dbReference type="RefSeq" id="WP_092648661.1">
    <property type="nucleotide sequence ID" value="NZ_LT629792.1"/>
</dbReference>
<evidence type="ECO:0000256" key="6">
    <source>
        <dbReference type="ARBA" id="ARBA00023002"/>
    </source>
</evidence>
<gene>
    <name evidence="14" type="ORF">SAMN04489714_1319</name>
</gene>
<keyword evidence="6" id="KW-0560">Oxidoreductase</keyword>
<evidence type="ECO:0000256" key="7">
    <source>
        <dbReference type="ARBA" id="ARBA00023157"/>
    </source>
</evidence>
<evidence type="ECO:0000256" key="2">
    <source>
        <dbReference type="ARBA" id="ARBA00011245"/>
    </source>
</evidence>
<dbReference type="PANTHER" id="PTHR42801">
    <property type="entry name" value="THIOREDOXIN-DEPENDENT PEROXIDE REDUCTASE"/>
    <property type="match status" value="1"/>
</dbReference>
<organism evidence="14 15">
    <name type="scientific">Schaalia radingae</name>
    <dbReference type="NCBI Taxonomy" id="131110"/>
    <lineage>
        <taxon>Bacteria</taxon>
        <taxon>Bacillati</taxon>
        <taxon>Actinomycetota</taxon>
        <taxon>Actinomycetes</taxon>
        <taxon>Actinomycetales</taxon>
        <taxon>Actinomycetaceae</taxon>
        <taxon>Schaalia</taxon>
    </lineage>
</organism>
<name>A0ABY0V829_9ACTO</name>
<dbReference type="PANTHER" id="PTHR42801:SF4">
    <property type="entry name" value="AHPC_TSA FAMILY PROTEIN"/>
    <property type="match status" value="1"/>
</dbReference>
<keyword evidence="8" id="KW-0676">Redox-active center</keyword>
<comment type="function">
    <text evidence="1">Thiol-specific peroxidase that catalyzes the reduction of hydrogen peroxide and organic hydroperoxides to water and alcohols, respectively. Plays a role in cell protection against oxidative stress by detoxifying peroxides and as sensor of hydrogen peroxide-mediated signaling events.</text>
</comment>
<dbReference type="EMBL" id="LT629792">
    <property type="protein sequence ID" value="SDT96972.1"/>
    <property type="molecule type" value="Genomic_DNA"/>
</dbReference>
<comment type="similarity">
    <text evidence="10">Belongs to the peroxiredoxin family. BCP/PrxQ subfamily.</text>
</comment>
<evidence type="ECO:0000313" key="15">
    <source>
        <dbReference type="Proteomes" id="UP000198976"/>
    </source>
</evidence>
<evidence type="ECO:0000256" key="1">
    <source>
        <dbReference type="ARBA" id="ARBA00003330"/>
    </source>
</evidence>
<proteinExistence type="inferred from homology"/>